<protein>
    <submittedName>
        <fullName evidence="1">2300_t:CDS:1</fullName>
    </submittedName>
</protein>
<keyword evidence="2" id="KW-1185">Reference proteome</keyword>
<reference evidence="1" key="1">
    <citation type="submission" date="2021-06" db="EMBL/GenBank/DDBJ databases">
        <authorList>
            <person name="Kallberg Y."/>
            <person name="Tangrot J."/>
            <person name="Rosling A."/>
        </authorList>
    </citation>
    <scope>NUCLEOTIDE SEQUENCE</scope>
    <source>
        <strain evidence="1">CL356</strain>
    </source>
</reference>
<proteinExistence type="predicted"/>
<dbReference type="EMBL" id="CAJVPT010054356">
    <property type="protein sequence ID" value="CAG8753175.1"/>
    <property type="molecule type" value="Genomic_DNA"/>
</dbReference>
<accession>A0ACA9QIM6</accession>
<comment type="caution">
    <text evidence="1">The sequence shown here is derived from an EMBL/GenBank/DDBJ whole genome shotgun (WGS) entry which is preliminary data.</text>
</comment>
<sequence length="136" mass="15294">KVSCKELARTHLLLVLRTWGDAVLASALGRDLHCILSLADTKHVWVWINDCPSSTRYPIRTWTSLRRRLNGSDENGNGVQGKAPCTRDSETSFKNRWFSTCDSVQERHPPSSMRRGSCPFPAPYARLNADKLPTSP</sequence>
<organism evidence="1 2">
    <name type="scientific">Acaulospora colombiana</name>
    <dbReference type="NCBI Taxonomy" id="27376"/>
    <lineage>
        <taxon>Eukaryota</taxon>
        <taxon>Fungi</taxon>
        <taxon>Fungi incertae sedis</taxon>
        <taxon>Mucoromycota</taxon>
        <taxon>Glomeromycotina</taxon>
        <taxon>Glomeromycetes</taxon>
        <taxon>Diversisporales</taxon>
        <taxon>Acaulosporaceae</taxon>
        <taxon>Acaulospora</taxon>
    </lineage>
</organism>
<name>A0ACA9QIM6_9GLOM</name>
<evidence type="ECO:0000313" key="2">
    <source>
        <dbReference type="Proteomes" id="UP000789525"/>
    </source>
</evidence>
<evidence type="ECO:0000313" key="1">
    <source>
        <dbReference type="EMBL" id="CAG8753175.1"/>
    </source>
</evidence>
<dbReference type="Proteomes" id="UP000789525">
    <property type="component" value="Unassembled WGS sequence"/>
</dbReference>
<feature type="non-terminal residue" evidence="1">
    <location>
        <position position="1"/>
    </location>
</feature>
<gene>
    <name evidence="1" type="ORF">ACOLOM_LOCUS12804</name>
</gene>